<feature type="region of interest" description="Disordered" evidence="1">
    <location>
        <begin position="391"/>
        <end position="544"/>
    </location>
</feature>
<evidence type="ECO:0000256" key="1">
    <source>
        <dbReference type="SAM" id="MobiDB-lite"/>
    </source>
</evidence>
<comment type="caution">
    <text evidence="2">The sequence shown here is derived from an EMBL/GenBank/DDBJ whole genome shotgun (WGS) entry which is preliminary data.</text>
</comment>
<proteinExistence type="predicted"/>
<feature type="region of interest" description="Disordered" evidence="1">
    <location>
        <begin position="197"/>
        <end position="222"/>
    </location>
</feature>
<protein>
    <recommendedName>
        <fullName evidence="4">BTB domain-containing protein</fullName>
    </recommendedName>
</protein>
<feature type="compositionally biased region" description="Polar residues" evidence="1">
    <location>
        <begin position="515"/>
        <end position="532"/>
    </location>
</feature>
<dbReference type="EMBL" id="JAATWM020000029">
    <property type="protein sequence ID" value="KAF9873987.1"/>
    <property type="molecule type" value="Genomic_DNA"/>
</dbReference>
<evidence type="ECO:0000313" key="2">
    <source>
        <dbReference type="EMBL" id="KAF9873987.1"/>
    </source>
</evidence>
<dbReference type="RefSeq" id="XP_038743448.1">
    <property type="nucleotide sequence ID" value="XM_038891436.1"/>
</dbReference>
<feature type="compositionally biased region" description="Basic and acidic residues" evidence="1">
    <location>
        <begin position="491"/>
        <end position="514"/>
    </location>
</feature>
<sequence length="544" mass="59466">MGSNEWKLHEKVIRGRSDLVDLILDEQASVDNGIKVIPLKEHMFPAPALEATLKYFYAGDDVLEDTTEIVELLAIYEVSATLLVPPLEKKLASRIGEELGNILQDRVDMLDEFMMIADIIVNEEGAAWEGVHRELQTAIAPHLVMLLQQAEFSGFLKGRPEFCFATLSTAVKQIEHITNDSETKLAKAMENMKVAKTDDDTPTTMPKTPMTKHSTSTKQSQDIQTAAATINVKIESPDTTEVLPASPSLRTVDAGSTPFLGSRSRNAIDSKPFKFEFRSERALSPTPRAANRKKSLTVKFSPTVTDGKAASDDESLVSEGGNISVSDTSSQWESCDEGTLLDHSKAEQRGRNALVATTMAKRSAQTTTEIANKSRAMVSDDSAYSSPAYTAKATTRLEEEQSVGVEPLKKRTGSYHFSSKQLHHDQTSDYAPPAGRSGMKNPSSSIFQEPRVSTGVQESYTNTSTTASRPRTLPSAYAVPVQHPAPCPEPAEQRPILDRKTTRQVEKGRLHVETSDTFASSGRNHARSQLGSRTDEAPIACNPS</sequence>
<accession>A0A9P6HZ37</accession>
<organism evidence="2 3">
    <name type="scientific">Colletotrichum karsti</name>
    <dbReference type="NCBI Taxonomy" id="1095194"/>
    <lineage>
        <taxon>Eukaryota</taxon>
        <taxon>Fungi</taxon>
        <taxon>Dikarya</taxon>
        <taxon>Ascomycota</taxon>
        <taxon>Pezizomycotina</taxon>
        <taxon>Sordariomycetes</taxon>
        <taxon>Hypocreomycetidae</taxon>
        <taxon>Glomerellales</taxon>
        <taxon>Glomerellaceae</taxon>
        <taxon>Colletotrichum</taxon>
        <taxon>Colletotrichum boninense species complex</taxon>
    </lineage>
</organism>
<dbReference type="OrthoDB" id="4851198at2759"/>
<feature type="compositionally biased region" description="Polar residues" evidence="1">
    <location>
        <begin position="454"/>
        <end position="469"/>
    </location>
</feature>
<keyword evidence="3" id="KW-1185">Reference proteome</keyword>
<feature type="compositionally biased region" description="Polar residues" evidence="1">
    <location>
        <begin position="321"/>
        <end position="331"/>
    </location>
</feature>
<feature type="compositionally biased region" description="Low complexity" evidence="1">
    <location>
        <begin position="202"/>
        <end position="212"/>
    </location>
</feature>
<gene>
    <name evidence="2" type="ORF">CkaCkLH20_08721</name>
</gene>
<evidence type="ECO:0000313" key="3">
    <source>
        <dbReference type="Proteomes" id="UP000781932"/>
    </source>
</evidence>
<dbReference type="Proteomes" id="UP000781932">
    <property type="component" value="Unassembled WGS sequence"/>
</dbReference>
<feature type="compositionally biased region" description="Polar residues" evidence="1">
    <location>
        <begin position="213"/>
        <end position="222"/>
    </location>
</feature>
<reference evidence="2" key="1">
    <citation type="submission" date="2020-03" db="EMBL/GenBank/DDBJ databases">
        <authorList>
            <person name="He L."/>
        </authorList>
    </citation>
    <scope>NUCLEOTIDE SEQUENCE</scope>
    <source>
        <strain evidence="2">CkLH20</strain>
    </source>
</reference>
<feature type="region of interest" description="Disordered" evidence="1">
    <location>
        <begin position="306"/>
        <end position="331"/>
    </location>
</feature>
<dbReference type="AlphaFoldDB" id="A0A9P6HZ37"/>
<name>A0A9P6HZ37_9PEZI</name>
<evidence type="ECO:0008006" key="4">
    <source>
        <dbReference type="Google" id="ProtNLM"/>
    </source>
</evidence>
<reference evidence="2" key="2">
    <citation type="submission" date="2020-11" db="EMBL/GenBank/DDBJ databases">
        <title>Whole genome sequencing of Colletotrichum sp.</title>
        <authorList>
            <person name="Li H."/>
        </authorList>
    </citation>
    <scope>NUCLEOTIDE SEQUENCE</scope>
    <source>
        <strain evidence="2">CkLH20</strain>
    </source>
</reference>
<dbReference type="GeneID" id="62164510"/>